<name>A0A4S8XXI3_AURPU</name>
<sequence>MLNNIRQIDLDTKKPRFQRASGAHRRQVYEELDKFKPISRLRAGDPKLLLPVVSKGASHTQVVNKLNGLVPGANHVDIAESVSIALDLVMIRRSSASILPRIDEEGELLAPLFTKPRRRTAVVEREPDEEWNTSYPARMVLSMCNFSTVLARLNAKIVRTRGNTHVATLQIWRDDGREAEWIHMMTRGPGEPRATTASEPAYALVKGGPSIHLVLREILNGKVLEALDWDRYKRHQKLMIGEQTPANACIARSR</sequence>
<evidence type="ECO:0000313" key="1">
    <source>
        <dbReference type="EMBL" id="THW43978.1"/>
    </source>
</evidence>
<dbReference type="EMBL" id="QZAT01000010">
    <property type="protein sequence ID" value="THX33395.1"/>
    <property type="molecule type" value="Genomic_DNA"/>
</dbReference>
<accession>A0A4S8XXI3</accession>
<dbReference type="Proteomes" id="UP000310687">
    <property type="component" value="Unassembled WGS sequence"/>
</dbReference>
<proteinExistence type="predicted"/>
<evidence type="ECO:0000313" key="2">
    <source>
        <dbReference type="EMBL" id="THX33395.1"/>
    </source>
</evidence>
<gene>
    <name evidence="2" type="ORF">D6D12_01581</name>
    <name evidence="1" type="ORF">D6D22_04239</name>
</gene>
<reference evidence="3 4" key="1">
    <citation type="submission" date="2018-10" db="EMBL/GenBank/DDBJ databases">
        <title>Fifty Aureobasidium pullulans genomes reveal a recombining polyextremotolerant generalist.</title>
        <authorList>
            <person name="Gostincar C."/>
            <person name="Turk M."/>
            <person name="Zajc J."/>
            <person name="Gunde-Cimerman N."/>
        </authorList>
    </citation>
    <scope>NUCLEOTIDE SEQUENCE [LARGE SCALE GENOMIC DNA]</scope>
    <source>
        <strain evidence="2 3">EXF-10081</strain>
        <strain evidence="1 4">EXF-11013</strain>
    </source>
</reference>
<dbReference type="EMBL" id="QZAL01000046">
    <property type="protein sequence ID" value="THW43978.1"/>
    <property type="molecule type" value="Genomic_DNA"/>
</dbReference>
<comment type="caution">
    <text evidence="1">The sequence shown here is derived from an EMBL/GenBank/DDBJ whole genome shotgun (WGS) entry which is preliminary data.</text>
</comment>
<evidence type="ECO:0000313" key="4">
    <source>
        <dbReference type="Proteomes" id="UP000310687"/>
    </source>
</evidence>
<protein>
    <submittedName>
        <fullName evidence="1">Uncharacterized protein</fullName>
    </submittedName>
</protein>
<evidence type="ECO:0000313" key="3">
    <source>
        <dbReference type="Proteomes" id="UP000310374"/>
    </source>
</evidence>
<dbReference type="Proteomes" id="UP000310374">
    <property type="component" value="Unassembled WGS sequence"/>
</dbReference>
<dbReference type="AlphaFoldDB" id="A0A4S8XXI3"/>
<organism evidence="1 4">
    <name type="scientific">Aureobasidium pullulans</name>
    <name type="common">Black yeast</name>
    <name type="synonym">Pullularia pullulans</name>
    <dbReference type="NCBI Taxonomy" id="5580"/>
    <lineage>
        <taxon>Eukaryota</taxon>
        <taxon>Fungi</taxon>
        <taxon>Dikarya</taxon>
        <taxon>Ascomycota</taxon>
        <taxon>Pezizomycotina</taxon>
        <taxon>Dothideomycetes</taxon>
        <taxon>Dothideomycetidae</taxon>
        <taxon>Dothideales</taxon>
        <taxon>Saccotheciaceae</taxon>
        <taxon>Aureobasidium</taxon>
    </lineage>
</organism>